<proteinExistence type="evidence at transcript level"/>
<gene>
    <name evidence="2" type="ORF">ACCB14112</name>
</gene>
<sequence length="174" mass="19636">MELRKSEENGSTVSGSSNDLDLSPRIPSSGKMVLGGREDELPNIFDNIDELLRDYERSKRGFRTNPFLRKSEDEECLEEAEETGNCEEPSSTAAFHRRSNVFKDSEAHRGAWAEMLSTVLDWTLALSDEQLVPLLPVFVSGVRVLTRYAVDQVLKQRLSTLFHRIAVLYGLTSN</sequence>
<evidence type="ECO:0000256" key="1">
    <source>
        <dbReference type="SAM" id="MobiDB-lite"/>
    </source>
</evidence>
<dbReference type="AlphaFoldDB" id="V9IKZ7"/>
<organism evidence="2">
    <name type="scientific">Apis cerana</name>
    <name type="common">Indian honeybee</name>
    <dbReference type="NCBI Taxonomy" id="7461"/>
    <lineage>
        <taxon>Eukaryota</taxon>
        <taxon>Metazoa</taxon>
        <taxon>Ecdysozoa</taxon>
        <taxon>Arthropoda</taxon>
        <taxon>Hexapoda</taxon>
        <taxon>Insecta</taxon>
        <taxon>Pterygota</taxon>
        <taxon>Neoptera</taxon>
        <taxon>Endopterygota</taxon>
        <taxon>Hymenoptera</taxon>
        <taxon>Apocrita</taxon>
        <taxon>Aculeata</taxon>
        <taxon>Apoidea</taxon>
        <taxon>Anthophila</taxon>
        <taxon>Apidae</taxon>
        <taxon>Apis</taxon>
    </lineage>
</organism>
<feature type="compositionally biased region" description="Polar residues" evidence="1">
    <location>
        <begin position="9"/>
        <end position="20"/>
    </location>
</feature>
<dbReference type="EMBL" id="JR052891">
    <property type="protein sequence ID" value="AEY61808.1"/>
    <property type="molecule type" value="mRNA"/>
</dbReference>
<accession>V9IKZ7</accession>
<evidence type="ECO:0000313" key="2">
    <source>
        <dbReference type="EMBL" id="AEY61808.1"/>
    </source>
</evidence>
<feature type="region of interest" description="Disordered" evidence="1">
    <location>
        <begin position="1"/>
        <end position="36"/>
    </location>
</feature>
<name>V9IKZ7_APICE</name>
<protein>
    <submittedName>
        <fullName evidence="2">Uncharacterized protein</fullName>
    </submittedName>
</protein>
<reference evidence="2" key="1">
    <citation type="submission" date="2011-11" db="EMBL/GenBank/DDBJ databases">
        <title>Decoding the brain transcriptome of the Eastern honeybee (Apis cerana) based on pyrosequencing.</title>
        <authorList>
            <person name="Sun L."/>
            <person name="Zheng H."/>
            <person name="Wang Y."/>
            <person name="Xie X."/>
            <person name="Zhu Y."/>
            <person name="Gu W."/>
            <person name="Wang S."/>
        </authorList>
    </citation>
    <scope>NUCLEOTIDE SEQUENCE</scope>
    <source>
        <tissue evidence="2">Brain</tissue>
    </source>
</reference>